<keyword evidence="3" id="KW-1185">Reference proteome</keyword>
<dbReference type="VEuPathDB" id="FungiDB:DD237_007157"/>
<reference evidence="2 3" key="1">
    <citation type="submission" date="2018-06" db="EMBL/GenBank/DDBJ databases">
        <title>Comparative genomics of downy mildews reveals potential adaptations to biotrophy.</title>
        <authorList>
            <person name="Fletcher K."/>
            <person name="Klosterman S.J."/>
            <person name="Derevnina L."/>
            <person name="Martin F."/>
            <person name="Koike S."/>
            <person name="Reyes Chin-Wo S."/>
            <person name="Mou B."/>
            <person name="Michelmore R."/>
        </authorList>
    </citation>
    <scope>NUCLEOTIDE SEQUENCE [LARGE SCALE GENOMIC DNA]</scope>
    <source>
        <strain evidence="2 3">R14</strain>
    </source>
</reference>
<feature type="region of interest" description="Disordered" evidence="1">
    <location>
        <begin position="467"/>
        <end position="492"/>
    </location>
</feature>
<organism evidence="2 3">
    <name type="scientific">Peronospora effusa</name>
    <dbReference type="NCBI Taxonomy" id="542832"/>
    <lineage>
        <taxon>Eukaryota</taxon>
        <taxon>Sar</taxon>
        <taxon>Stramenopiles</taxon>
        <taxon>Oomycota</taxon>
        <taxon>Peronosporomycetes</taxon>
        <taxon>Peronosporales</taxon>
        <taxon>Peronosporaceae</taxon>
        <taxon>Peronospora</taxon>
    </lineage>
</organism>
<dbReference type="EMBL" id="QLLG01000281">
    <property type="protein sequence ID" value="RMX64867.1"/>
    <property type="molecule type" value="Genomic_DNA"/>
</dbReference>
<dbReference type="Proteomes" id="UP000282087">
    <property type="component" value="Unassembled WGS sequence"/>
</dbReference>
<feature type="compositionally biased region" description="Acidic residues" evidence="1">
    <location>
        <begin position="483"/>
        <end position="492"/>
    </location>
</feature>
<proteinExistence type="predicted"/>
<name>A0A3M6VER2_9STRA</name>
<comment type="caution">
    <text evidence="2">The sequence shown here is derived from an EMBL/GenBank/DDBJ whole genome shotgun (WGS) entry which is preliminary data.</text>
</comment>
<dbReference type="AlphaFoldDB" id="A0A3M6VER2"/>
<feature type="region of interest" description="Disordered" evidence="1">
    <location>
        <begin position="530"/>
        <end position="559"/>
    </location>
</feature>
<protein>
    <submittedName>
        <fullName evidence="2">Uncharacterized protein</fullName>
    </submittedName>
</protein>
<evidence type="ECO:0000313" key="3">
    <source>
        <dbReference type="Proteomes" id="UP000282087"/>
    </source>
</evidence>
<gene>
    <name evidence="2" type="ORF">DD238_006924</name>
</gene>
<accession>A0A3M6VER2</accession>
<evidence type="ECO:0000313" key="2">
    <source>
        <dbReference type="EMBL" id="RMX64867.1"/>
    </source>
</evidence>
<sequence length="578" mass="66855">MIRKMEVLSRPVDAPRGIPRVISDSSMTMRFALPASFLQTNAALSLTSIRKDNKSVKNDVEDSWETHDWEIEANSCVKNVKNVETEQEKDDWDHEPTLELPDDFPRLLVNLTRVRRQHFPDINEVEVFDVMEVFHRVKNTLHEHFLQLAEVFFEQKLCFHCTYGTSRAMMDGLHAAYPDDIFAMVDYPTDIDGVPLHEYLHTLSYPSKWKSVEYLKNCLRRCSRDIRWKRDVITELEVLAEQEFKHYEENQQGLCDEIDDLTRLRDSFREKLEKMTSQEGKPTGQYLLLRKLEDIENRLMILLDTYLTEPELEEEECYSAFGNPGGENGVTTNMNVLDMVIAMVFSRLPRDFSQQATTEDHFQMLFDHHIHILRLWKKDFGRLPLKSRIPPQNASGSDEDSVCVSSGEERATYDIVDEEDKVEDDVRDCWANDDAIGRLDEVTHTVVDKDSWHVQDDSDRGCDESIHRKIHHDNDSDGYGADFDSDESEDEGEKVTQMQAQRHQQKLGTCKPGNGETLCTAVGLRQRRMKHTKRSKKLHKLKVETDESDDEGASTPFEPFACTGAVGLLRLAKENELF</sequence>
<feature type="compositionally biased region" description="Basic residues" evidence="1">
    <location>
        <begin position="530"/>
        <end position="540"/>
    </location>
</feature>
<evidence type="ECO:0000256" key="1">
    <source>
        <dbReference type="SAM" id="MobiDB-lite"/>
    </source>
</evidence>